<dbReference type="PANTHER" id="PTHR43355">
    <property type="entry name" value="FLAVIN REDUCTASE (NADPH)"/>
    <property type="match status" value="1"/>
</dbReference>
<organism evidence="2 3">
    <name type="scientific">Apibacter mensalis</name>
    <dbReference type="NCBI Taxonomy" id="1586267"/>
    <lineage>
        <taxon>Bacteria</taxon>
        <taxon>Pseudomonadati</taxon>
        <taxon>Bacteroidota</taxon>
        <taxon>Flavobacteriia</taxon>
        <taxon>Flavobacteriales</taxon>
        <taxon>Weeksellaceae</taxon>
        <taxon>Apibacter</taxon>
    </lineage>
</organism>
<feature type="domain" description="NAD(P)-binding" evidence="1">
    <location>
        <begin position="8"/>
        <end position="205"/>
    </location>
</feature>
<dbReference type="STRING" id="1586267.GCA_001418685_01296"/>
<evidence type="ECO:0000259" key="1">
    <source>
        <dbReference type="Pfam" id="PF13460"/>
    </source>
</evidence>
<dbReference type="Proteomes" id="UP000182761">
    <property type="component" value="Unassembled WGS sequence"/>
</dbReference>
<dbReference type="InterPro" id="IPR051606">
    <property type="entry name" value="Polyketide_Oxido-like"/>
</dbReference>
<evidence type="ECO:0000313" key="3">
    <source>
        <dbReference type="Proteomes" id="UP000182761"/>
    </source>
</evidence>
<dbReference type="InterPro" id="IPR016040">
    <property type="entry name" value="NAD(P)-bd_dom"/>
</dbReference>
<gene>
    <name evidence="2" type="ORF">Ga0061079_10745</name>
</gene>
<dbReference type="RefSeq" id="WP_055425636.1">
    <property type="nucleotide sequence ID" value="NZ_FCOR01000007.1"/>
</dbReference>
<dbReference type="PANTHER" id="PTHR43355:SF2">
    <property type="entry name" value="FLAVIN REDUCTASE (NADPH)"/>
    <property type="match status" value="1"/>
</dbReference>
<dbReference type="InterPro" id="IPR036291">
    <property type="entry name" value="NAD(P)-bd_dom_sf"/>
</dbReference>
<accession>A0A0X3AQB6</accession>
<keyword evidence="3" id="KW-1185">Reference proteome</keyword>
<dbReference type="Pfam" id="PF13460">
    <property type="entry name" value="NAD_binding_10"/>
    <property type="match status" value="1"/>
</dbReference>
<dbReference type="GO" id="GO:0016646">
    <property type="term" value="F:oxidoreductase activity, acting on the CH-NH group of donors, NAD or NADP as acceptor"/>
    <property type="evidence" value="ECO:0007669"/>
    <property type="project" value="TreeGrafter"/>
</dbReference>
<dbReference type="OrthoDB" id="9785372at2"/>
<evidence type="ECO:0000313" key="2">
    <source>
        <dbReference type="EMBL" id="CVK16443.1"/>
    </source>
</evidence>
<dbReference type="CDD" id="cd05244">
    <property type="entry name" value="BVR-B_like_SDR_a"/>
    <property type="match status" value="1"/>
</dbReference>
<protein>
    <recommendedName>
        <fullName evidence="1">NAD(P)-binding domain-containing protein</fullName>
    </recommendedName>
</protein>
<reference evidence="2 3" key="1">
    <citation type="submission" date="2016-01" db="EMBL/GenBank/DDBJ databases">
        <authorList>
            <person name="McClelland M."/>
            <person name="Jain A."/>
            <person name="Saraogi P."/>
            <person name="Mendelson R."/>
            <person name="Westerman R."/>
            <person name="SanMiguel P."/>
            <person name="Csonka L."/>
        </authorList>
    </citation>
    <scope>NUCLEOTIDE SEQUENCE [LARGE SCALE GENOMIC DNA]</scope>
    <source>
        <strain evidence="2 3">R-53146</strain>
    </source>
</reference>
<dbReference type="AlphaFoldDB" id="A0A0X3AQB6"/>
<dbReference type="Gene3D" id="3.40.50.720">
    <property type="entry name" value="NAD(P)-binding Rossmann-like Domain"/>
    <property type="match status" value="1"/>
</dbReference>
<name>A0A0X3AQB6_9FLAO</name>
<proteinExistence type="predicted"/>
<sequence length="216" mass="23562">MKKVALIGASGFIGSELVKELLTRGYQVTAIVRSAEKIKNNDKNLKVVSANVLDMDKLSEVLKSNDAVISAYNPGWTNPNIYDDTIKGYRSIIEAVKKSGIKRLQAVGGAGSLQVAPGKTVVDTGVIPDEILPAVKAMAQVLKDQFLPEKDLDWVFFSPAGTIEPGERTGKYRLGLDTLIADDQGNSKISVQDYAKAMVDELENPKHHQQRFTIGY</sequence>
<dbReference type="SUPFAM" id="SSF51735">
    <property type="entry name" value="NAD(P)-binding Rossmann-fold domains"/>
    <property type="match status" value="1"/>
</dbReference>
<dbReference type="EMBL" id="FCOR01000007">
    <property type="protein sequence ID" value="CVK16443.1"/>
    <property type="molecule type" value="Genomic_DNA"/>
</dbReference>